<name>A0ABQ5G5Y9_9ASTR</name>
<reference evidence="2" key="1">
    <citation type="journal article" date="2022" name="Int. J. Mol. Sci.">
        <title>Draft Genome of Tanacetum Coccineum: Genomic Comparison of Closely Related Tanacetum-Family Plants.</title>
        <authorList>
            <person name="Yamashiro T."/>
            <person name="Shiraishi A."/>
            <person name="Nakayama K."/>
            <person name="Satake H."/>
        </authorList>
    </citation>
    <scope>NUCLEOTIDE SEQUENCE</scope>
</reference>
<reference evidence="2" key="2">
    <citation type="submission" date="2022-01" db="EMBL/GenBank/DDBJ databases">
        <authorList>
            <person name="Yamashiro T."/>
            <person name="Shiraishi A."/>
            <person name="Satake H."/>
            <person name="Nakayama K."/>
        </authorList>
    </citation>
    <scope>NUCLEOTIDE SEQUENCE</scope>
</reference>
<feature type="compositionally biased region" description="Basic and acidic residues" evidence="1">
    <location>
        <begin position="79"/>
        <end position="89"/>
    </location>
</feature>
<evidence type="ECO:0000256" key="1">
    <source>
        <dbReference type="SAM" id="MobiDB-lite"/>
    </source>
</evidence>
<protein>
    <submittedName>
        <fullName evidence="2">Uncharacterized protein</fullName>
    </submittedName>
</protein>
<dbReference type="Proteomes" id="UP001151760">
    <property type="component" value="Unassembled WGS sequence"/>
</dbReference>
<proteinExistence type="predicted"/>
<accession>A0ABQ5G5Y9</accession>
<comment type="caution">
    <text evidence="2">The sequence shown here is derived from an EMBL/GenBank/DDBJ whole genome shotgun (WGS) entry which is preliminary data.</text>
</comment>
<dbReference type="EMBL" id="BQNB010018115">
    <property type="protein sequence ID" value="GJT70844.1"/>
    <property type="molecule type" value="Genomic_DNA"/>
</dbReference>
<evidence type="ECO:0000313" key="2">
    <source>
        <dbReference type="EMBL" id="GJT70844.1"/>
    </source>
</evidence>
<gene>
    <name evidence="2" type="ORF">Tco_1030130</name>
</gene>
<organism evidence="2 3">
    <name type="scientific">Tanacetum coccineum</name>
    <dbReference type="NCBI Taxonomy" id="301880"/>
    <lineage>
        <taxon>Eukaryota</taxon>
        <taxon>Viridiplantae</taxon>
        <taxon>Streptophyta</taxon>
        <taxon>Embryophyta</taxon>
        <taxon>Tracheophyta</taxon>
        <taxon>Spermatophyta</taxon>
        <taxon>Magnoliopsida</taxon>
        <taxon>eudicotyledons</taxon>
        <taxon>Gunneridae</taxon>
        <taxon>Pentapetalae</taxon>
        <taxon>asterids</taxon>
        <taxon>campanulids</taxon>
        <taxon>Asterales</taxon>
        <taxon>Asteraceae</taxon>
        <taxon>Asteroideae</taxon>
        <taxon>Anthemideae</taxon>
        <taxon>Anthemidinae</taxon>
        <taxon>Tanacetum</taxon>
    </lineage>
</organism>
<keyword evidence="3" id="KW-1185">Reference proteome</keyword>
<evidence type="ECO:0000313" key="3">
    <source>
        <dbReference type="Proteomes" id="UP001151760"/>
    </source>
</evidence>
<sequence>MKISSLMNAHKCPELAKQYSNKVLKTLDEMMVRLDDFVRSEEAFAITELLKGELSEPSKKASCPINIRDDRLPSSLPLTERRPLEERSSPTEPEFTHQAPQGDLASELHLNLPQPRSMQLPLGVKNQDKYCDYHGEKSQYTNDCYQLRRQS</sequence>
<feature type="region of interest" description="Disordered" evidence="1">
    <location>
        <begin position="53"/>
        <end position="105"/>
    </location>
</feature>